<comment type="induction">
    <text evidence="2">Expressed only in the forespore compartment of sporulating cells.</text>
</comment>
<dbReference type="GO" id="GO:0030435">
    <property type="term" value="P:sporulation resulting in formation of a cellular spore"/>
    <property type="evidence" value="ECO:0007669"/>
    <property type="project" value="UniProtKB-KW"/>
</dbReference>
<comment type="caution">
    <text evidence="3">The sequence shown here is derived from an EMBL/GenBank/DDBJ whole genome shotgun (WGS) entry which is preliminary data.</text>
</comment>
<evidence type="ECO:0000256" key="1">
    <source>
        <dbReference type="ARBA" id="ARBA00022969"/>
    </source>
</evidence>
<dbReference type="Pfam" id="PF14098">
    <property type="entry name" value="SSPI"/>
    <property type="match status" value="1"/>
</dbReference>
<keyword evidence="1 2" id="KW-0749">Sporulation</keyword>
<evidence type="ECO:0000313" key="3">
    <source>
        <dbReference type="EMBL" id="MRX71790.1"/>
    </source>
</evidence>
<dbReference type="RefSeq" id="WP_154306926.1">
    <property type="nucleotide sequence ID" value="NZ_WKKI01000007.1"/>
</dbReference>
<evidence type="ECO:0000313" key="4">
    <source>
        <dbReference type="Proteomes" id="UP000448867"/>
    </source>
</evidence>
<comment type="similarity">
    <text evidence="2">Belongs to the SspI family.</text>
</comment>
<organism evidence="3 4">
    <name type="scientific">Metabacillus lacus</name>
    <dbReference type="NCBI Taxonomy" id="1983721"/>
    <lineage>
        <taxon>Bacteria</taxon>
        <taxon>Bacillati</taxon>
        <taxon>Bacillota</taxon>
        <taxon>Bacilli</taxon>
        <taxon>Bacillales</taxon>
        <taxon>Bacillaceae</taxon>
        <taxon>Metabacillus</taxon>
    </lineage>
</organism>
<reference evidence="3 4" key="1">
    <citation type="submission" date="2019-11" db="EMBL/GenBank/DDBJ databases">
        <title>Bacillus lacus genome.</title>
        <authorList>
            <person name="Allen C.J."/>
            <person name="Newman J.D."/>
        </authorList>
    </citation>
    <scope>NUCLEOTIDE SEQUENCE [LARGE SCALE GENOMIC DNA]</scope>
    <source>
        <strain evidence="3 4">KCTC 33946</strain>
    </source>
</reference>
<dbReference type="Proteomes" id="UP000448867">
    <property type="component" value="Unassembled WGS sequence"/>
</dbReference>
<gene>
    <name evidence="2 3" type="primary">sspI</name>
    <name evidence="3" type="ORF">GJU40_06315</name>
</gene>
<dbReference type="InterPro" id="IPR017525">
    <property type="entry name" value="SspI"/>
</dbReference>
<keyword evidence="4" id="KW-1185">Reference proteome</keyword>
<evidence type="ECO:0000256" key="2">
    <source>
        <dbReference type="HAMAP-Rule" id="MF_00669"/>
    </source>
</evidence>
<accession>A0A7X2IXU5</accession>
<dbReference type="GO" id="GO:0030436">
    <property type="term" value="P:asexual sporulation"/>
    <property type="evidence" value="ECO:0007669"/>
    <property type="project" value="UniProtKB-UniRule"/>
</dbReference>
<comment type="subcellular location">
    <subcellularLocation>
        <location evidence="2">Spore core</location>
    </subcellularLocation>
</comment>
<dbReference type="EMBL" id="WKKI01000007">
    <property type="protein sequence ID" value="MRX71790.1"/>
    <property type="molecule type" value="Genomic_DNA"/>
</dbReference>
<dbReference type="HAMAP" id="MF_00669">
    <property type="entry name" value="SspI"/>
    <property type="match status" value="1"/>
</dbReference>
<sequence>MNLNLRHAVITNVTGNDQGQLQDTIVDAIQSGEEKMLPGLGVLFEVIWQNASEEDKKDMLSTLEQGLKK</sequence>
<protein>
    <recommendedName>
        <fullName evidence="2">Small, acid-soluble spore protein I</fullName>
        <shortName evidence="2">SASP I</shortName>
    </recommendedName>
</protein>
<dbReference type="AlphaFoldDB" id="A0A7X2IXU5"/>
<dbReference type="NCBIfam" id="TIGR03092">
    <property type="entry name" value="SASP_sspI"/>
    <property type="match status" value="1"/>
</dbReference>
<name>A0A7X2IXU5_9BACI</name>
<dbReference type="OrthoDB" id="2453696at2"/>
<proteinExistence type="evidence at transcript level"/>